<evidence type="ECO:0000313" key="2">
    <source>
        <dbReference type="Proteomes" id="UP001154265"/>
    </source>
</evidence>
<dbReference type="Proteomes" id="UP001154265">
    <property type="component" value="Unassembled WGS sequence"/>
</dbReference>
<accession>A0ABT6F3J5</accession>
<name>A0ABT6F3J5_9SYNE</name>
<keyword evidence="2" id="KW-1185">Reference proteome</keyword>
<dbReference type="EMBL" id="JAKKUT010000008">
    <property type="protein sequence ID" value="MDG2992404.1"/>
    <property type="molecule type" value="Genomic_DNA"/>
</dbReference>
<protein>
    <submittedName>
        <fullName evidence="1">Uncharacterized protein</fullName>
    </submittedName>
</protein>
<reference evidence="1" key="2">
    <citation type="submission" date="2022-01" db="EMBL/GenBank/DDBJ databases">
        <authorList>
            <person name="Zivanovic Y."/>
            <person name="Moreira D."/>
            <person name="Lopez-Garcia P."/>
        </authorList>
    </citation>
    <scope>NUCLEOTIDE SEQUENCE</scope>
    <source>
        <strain evidence="1">G9</strain>
    </source>
</reference>
<evidence type="ECO:0000313" key="1">
    <source>
        <dbReference type="EMBL" id="MDG2992404.1"/>
    </source>
</evidence>
<comment type="caution">
    <text evidence="1">The sequence shown here is derived from an EMBL/GenBank/DDBJ whole genome shotgun (WGS) entry which is preliminary data.</text>
</comment>
<gene>
    <name evidence="1" type="ORF">L3556_15910</name>
</gene>
<sequence length="93" mass="10569">MVLAQCIAAIIYDLKDDRMRVSIINEVIKQLEVMPQHLQQQVLEFTQALATSEVRGTPGQQLLCFAGSIPPEDLQLMREAIEQDCERIDIDGW</sequence>
<organism evidence="1 2">
    <name type="scientific">Candidatus Synechococcus calcipolaris G9</name>
    <dbReference type="NCBI Taxonomy" id="1497997"/>
    <lineage>
        <taxon>Bacteria</taxon>
        <taxon>Bacillati</taxon>
        <taxon>Cyanobacteriota</taxon>
        <taxon>Cyanophyceae</taxon>
        <taxon>Synechococcales</taxon>
        <taxon>Synechococcaceae</taxon>
        <taxon>Synechococcus</taxon>
    </lineage>
</organism>
<proteinExistence type="predicted"/>
<reference evidence="1" key="1">
    <citation type="journal article" date="2022" name="Genome Biol. Evol.">
        <title>A New Gene Family Diagnostic for Intracellular Biomineralization of Amorphous Ca Carbonates by Cyanobacteria.</title>
        <authorList>
            <person name="Benzerara K."/>
            <person name="Duprat E."/>
            <person name="Bitard-Feildel T."/>
            <person name="Caumes G."/>
            <person name="Cassier-Chauvat C."/>
            <person name="Chauvat F."/>
            <person name="Dezi M."/>
            <person name="Diop S.I."/>
            <person name="Gaschignard G."/>
            <person name="Gorgen S."/>
            <person name="Gugger M."/>
            <person name="Lopez-Garcia P."/>
            <person name="Millet M."/>
            <person name="Skouri-Panet F."/>
            <person name="Moreira D."/>
            <person name="Callebaut I."/>
        </authorList>
    </citation>
    <scope>NUCLEOTIDE SEQUENCE</scope>
    <source>
        <strain evidence="1">G9</strain>
    </source>
</reference>
<dbReference type="RefSeq" id="WP_277868317.1">
    <property type="nucleotide sequence ID" value="NZ_JAKKUT010000008.1"/>
</dbReference>